<dbReference type="AlphaFoldDB" id="A0A1H5Z0K9"/>
<feature type="chain" id="PRO_5009291139" description="Argininosuccinate lyase" evidence="1">
    <location>
        <begin position="21"/>
        <end position="57"/>
    </location>
</feature>
<feature type="signal peptide" evidence="1">
    <location>
        <begin position="1"/>
        <end position="20"/>
    </location>
</feature>
<evidence type="ECO:0008006" key="4">
    <source>
        <dbReference type="Google" id="ProtNLM"/>
    </source>
</evidence>
<evidence type="ECO:0000256" key="1">
    <source>
        <dbReference type="SAM" id="SignalP"/>
    </source>
</evidence>
<dbReference type="EMBL" id="FNUZ01000003">
    <property type="protein sequence ID" value="SEG29570.1"/>
    <property type="molecule type" value="Genomic_DNA"/>
</dbReference>
<dbReference type="Proteomes" id="UP000236752">
    <property type="component" value="Unassembled WGS sequence"/>
</dbReference>
<evidence type="ECO:0000313" key="3">
    <source>
        <dbReference type="Proteomes" id="UP000236752"/>
    </source>
</evidence>
<accession>A0A1H5Z0K9</accession>
<dbReference type="PROSITE" id="PS51257">
    <property type="entry name" value="PROKAR_LIPOPROTEIN"/>
    <property type="match status" value="1"/>
</dbReference>
<dbReference type="RefSeq" id="WP_200813212.1">
    <property type="nucleotide sequence ID" value="NZ_FNUZ01000003.1"/>
</dbReference>
<evidence type="ECO:0000313" key="2">
    <source>
        <dbReference type="EMBL" id="SEG29570.1"/>
    </source>
</evidence>
<keyword evidence="3" id="KW-1185">Reference proteome</keyword>
<gene>
    <name evidence="2" type="ORF">SAMN04488045_2346</name>
</gene>
<protein>
    <recommendedName>
        <fullName evidence="4">Argininosuccinate lyase</fullName>
    </recommendedName>
</protein>
<sequence>MKQIALFLALLTLASCGADGDPIRPNYNANVSVGTGGVKTNVGVSVSKGPVTVGVGL</sequence>
<reference evidence="2 3" key="1">
    <citation type="submission" date="2016-10" db="EMBL/GenBank/DDBJ databases">
        <authorList>
            <person name="de Groot N.N."/>
        </authorList>
    </citation>
    <scope>NUCLEOTIDE SEQUENCE [LARGE SCALE GENOMIC DNA]</scope>
    <source>
        <strain evidence="2 3">DSM 26915</strain>
    </source>
</reference>
<proteinExistence type="predicted"/>
<organism evidence="2 3">
    <name type="scientific">Thalassococcus halodurans</name>
    <dbReference type="NCBI Taxonomy" id="373675"/>
    <lineage>
        <taxon>Bacteria</taxon>
        <taxon>Pseudomonadati</taxon>
        <taxon>Pseudomonadota</taxon>
        <taxon>Alphaproteobacteria</taxon>
        <taxon>Rhodobacterales</taxon>
        <taxon>Roseobacteraceae</taxon>
        <taxon>Thalassococcus</taxon>
    </lineage>
</organism>
<keyword evidence="1" id="KW-0732">Signal</keyword>
<name>A0A1H5Z0K9_9RHOB</name>